<proteinExistence type="predicted"/>
<comment type="caution">
    <text evidence="1">The sequence shown here is derived from an EMBL/GenBank/DDBJ whole genome shotgun (WGS) entry which is preliminary data.</text>
</comment>
<accession>A0A511DBI0</accession>
<dbReference type="Proteomes" id="UP000321328">
    <property type="component" value="Unassembled WGS sequence"/>
</dbReference>
<reference evidence="1 2" key="1">
    <citation type="submission" date="2019-07" db="EMBL/GenBank/DDBJ databases">
        <title>Whole genome shotgun sequence of Pseudonocardia asaccharolytica NBRC 16224.</title>
        <authorList>
            <person name="Hosoyama A."/>
            <person name="Uohara A."/>
            <person name="Ohji S."/>
            <person name="Ichikawa N."/>
        </authorList>
    </citation>
    <scope>NUCLEOTIDE SEQUENCE [LARGE SCALE GENOMIC DNA]</scope>
    <source>
        <strain evidence="1 2">NBRC 16224</strain>
    </source>
</reference>
<dbReference type="AlphaFoldDB" id="A0A511DBI0"/>
<organism evidence="1 2">
    <name type="scientific">Pseudonocardia asaccharolytica DSM 44247 = NBRC 16224</name>
    <dbReference type="NCBI Taxonomy" id="1123024"/>
    <lineage>
        <taxon>Bacteria</taxon>
        <taxon>Bacillati</taxon>
        <taxon>Actinomycetota</taxon>
        <taxon>Actinomycetes</taxon>
        <taxon>Pseudonocardiales</taxon>
        <taxon>Pseudonocardiaceae</taxon>
        <taxon>Pseudonocardia</taxon>
    </lineage>
</organism>
<evidence type="ECO:0000313" key="2">
    <source>
        <dbReference type="Proteomes" id="UP000321328"/>
    </source>
</evidence>
<sequence>MIAGQPDAVTDRTAPMTASSGYSLAWMNASLWMKRSESELIRLSGTVTHIASAMLEAS</sequence>
<evidence type="ECO:0000313" key="1">
    <source>
        <dbReference type="EMBL" id="GEL21014.1"/>
    </source>
</evidence>
<gene>
    <name evidence="1" type="ORF">PA7_48510</name>
</gene>
<name>A0A511DBI0_9PSEU</name>
<dbReference type="EMBL" id="BJVI01000138">
    <property type="protein sequence ID" value="GEL21014.1"/>
    <property type="molecule type" value="Genomic_DNA"/>
</dbReference>
<protein>
    <submittedName>
        <fullName evidence="1">Uncharacterized protein</fullName>
    </submittedName>
</protein>
<keyword evidence="2" id="KW-1185">Reference proteome</keyword>